<dbReference type="eggNOG" id="KOG2064">
    <property type="taxonomic scope" value="Eukaryota"/>
</dbReference>
<evidence type="ECO:0000313" key="1">
    <source>
        <dbReference type="EMBL" id="EFH55597.1"/>
    </source>
</evidence>
<keyword evidence="2" id="KW-1185">Reference proteome</keyword>
<accession>D7LDN7</accession>
<name>D7LDN7_ARALL</name>
<proteinExistence type="predicted"/>
<reference evidence="2" key="1">
    <citation type="journal article" date="2011" name="Nat. Genet.">
        <title>The Arabidopsis lyrata genome sequence and the basis of rapid genome size change.</title>
        <authorList>
            <person name="Hu T.T."/>
            <person name="Pattyn P."/>
            <person name="Bakker E.G."/>
            <person name="Cao J."/>
            <person name="Cheng J.-F."/>
            <person name="Clark R.M."/>
            <person name="Fahlgren N."/>
            <person name="Fawcett J.A."/>
            <person name="Grimwood J."/>
            <person name="Gundlach H."/>
            <person name="Haberer G."/>
            <person name="Hollister J.D."/>
            <person name="Ossowski S."/>
            <person name="Ottilar R.P."/>
            <person name="Salamov A.A."/>
            <person name="Schneeberger K."/>
            <person name="Spannagl M."/>
            <person name="Wang X."/>
            <person name="Yang L."/>
            <person name="Nasrallah M.E."/>
            <person name="Bergelson J."/>
            <person name="Carrington J.C."/>
            <person name="Gaut B.S."/>
            <person name="Schmutz J."/>
            <person name="Mayer K.F.X."/>
            <person name="Van de Peer Y."/>
            <person name="Grigoriev I.V."/>
            <person name="Nordborg M."/>
            <person name="Weigel D."/>
            <person name="Guo Y.-L."/>
        </authorList>
    </citation>
    <scope>NUCLEOTIDE SEQUENCE [LARGE SCALE GENOMIC DNA]</scope>
    <source>
        <strain evidence="2">cv. MN47</strain>
    </source>
</reference>
<dbReference type="AlphaFoldDB" id="D7LDN7"/>
<dbReference type="EMBL" id="GL348716">
    <property type="protein sequence ID" value="EFH55597.1"/>
    <property type="molecule type" value="Genomic_DNA"/>
</dbReference>
<organism evidence="2">
    <name type="scientific">Arabidopsis lyrata subsp. lyrata</name>
    <name type="common">Lyre-leaved rock-cress</name>
    <dbReference type="NCBI Taxonomy" id="81972"/>
    <lineage>
        <taxon>Eukaryota</taxon>
        <taxon>Viridiplantae</taxon>
        <taxon>Streptophyta</taxon>
        <taxon>Embryophyta</taxon>
        <taxon>Tracheophyta</taxon>
        <taxon>Spermatophyta</taxon>
        <taxon>Magnoliopsida</taxon>
        <taxon>eudicotyledons</taxon>
        <taxon>Gunneridae</taxon>
        <taxon>Pentapetalae</taxon>
        <taxon>rosids</taxon>
        <taxon>malvids</taxon>
        <taxon>Brassicales</taxon>
        <taxon>Brassicaceae</taxon>
        <taxon>Camelineae</taxon>
        <taxon>Arabidopsis</taxon>
    </lineage>
</organism>
<protein>
    <submittedName>
        <fullName evidence="1">Predicted protein</fullName>
    </submittedName>
</protein>
<gene>
    <name evidence="1" type="ORF">ARALYDRAFT_668906</name>
</gene>
<sequence>MKKRRAYLRSILQYLPLVANSSSLVWPPPVEEELQTMSRGPSESMKISREESANFFGEVVPGLCELLLQLPSILEMHYRKADHVLDGVLSGLRLLVPPEAGIVFFFFFGKRLALCFLTSYNQNWRSSSGTATSEPPPTYLLFNLYNLAMKHLELYKKLVEYSSERLSRRTWLGFFSWLISTSLSSVYLEDQLSQRSVCIYSSFLS</sequence>
<dbReference type="HOGENOM" id="CLU_1339189_0_0_1"/>
<dbReference type="Proteomes" id="UP000008694">
    <property type="component" value="Unassembled WGS sequence"/>
</dbReference>
<dbReference type="STRING" id="81972.D7LDN7"/>
<evidence type="ECO:0000313" key="2">
    <source>
        <dbReference type="Proteomes" id="UP000008694"/>
    </source>
</evidence>
<dbReference type="Gramene" id="Al_scaffold_0004_1625">
    <property type="protein sequence ID" value="Al_scaffold_0004_1625"/>
    <property type="gene ID" value="Al_scaffold_0004_1625"/>
</dbReference>